<feature type="region of interest" description="Disordered" evidence="1">
    <location>
        <begin position="29"/>
        <end position="119"/>
    </location>
</feature>
<sequence>MAAKQRLSRGRKNARQFKLNLICDLLGMPKRLPQPTTSAHRSSSTSNPFRVARGCAPGSVRMMMTPTFHPPVPSSTVPDLPTRTSSSSSSISGVVPDDPNPGRSALGGLSADSPNVQHI</sequence>
<name>A0A1I7YGE4_9BILA</name>
<dbReference type="AlphaFoldDB" id="A0A1I7YGE4"/>
<dbReference type="WBParaSite" id="L893_g16151.t1">
    <property type="protein sequence ID" value="L893_g16151.t1"/>
    <property type="gene ID" value="L893_g16151"/>
</dbReference>
<evidence type="ECO:0000313" key="2">
    <source>
        <dbReference type="Proteomes" id="UP000095287"/>
    </source>
</evidence>
<protein>
    <submittedName>
        <fullName evidence="3">BHLH domain-containing protein</fullName>
    </submittedName>
</protein>
<proteinExistence type="predicted"/>
<evidence type="ECO:0000313" key="3">
    <source>
        <dbReference type="WBParaSite" id="L893_g16151.t1"/>
    </source>
</evidence>
<reference evidence="3" key="1">
    <citation type="submission" date="2016-11" db="UniProtKB">
        <authorList>
            <consortium name="WormBaseParasite"/>
        </authorList>
    </citation>
    <scope>IDENTIFICATION</scope>
</reference>
<organism evidence="2 3">
    <name type="scientific">Steinernema glaseri</name>
    <dbReference type="NCBI Taxonomy" id="37863"/>
    <lineage>
        <taxon>Eukaryota</taxon>
        <taxon>Metazoa</taxon>
        <taxon>Ecdysozoa</taxon>
        <taxon>Nematoda</taxon>
        <taxon>Chromadorea</taxon>
        <taxon>Rhabditida</taxon>
        <taxon>Tylenchina</taxon>
        <taxon>Panagrolaimomorpha</taxon>
        <taxon>Strongyloidoidea</taxon>
        <taxon>Steinernematidae</taxon>
        <taxon>Steinernema</taxon>
    </lineage>
</organism>
<accession>A0A1I7YGE4</accession>
<keyword evidence="2" id="KW-1185">Reference proteome</keyword>
<feature type="compositionally biased region" description="Polar residues" evidence="1">
    <location>
        <begin position="34"/>
        <end position="48"/>
    </location>
</feature>
<evidence type="ECO:0000256" key="1">
    <source>
        <dbReference type="SAM" id="MobiDB-lite"/>
    </source>
</evidence>
<dbReference type="Proteomes" id="UP000095287">
    <property type="component" value="Unplaced"/>
</dbReference>